<feature type="coiled-coil region" evidence="1">
    <location>
        <begin position="261"/>
        <end position="288"/>
    </location>
</feature>
<dbReference type="EMBL" id="CAJPIJ010000129">
    <property type="protein sequence ID" value="CAG1982793.1"/>
    <property type="molecule type" value="Genomic_DNA"/>
</dbReference>
<evidence type="ECO:0000256" key="1">
    <source>
        <dbReference type="SAM" id="Coils"/>
    </source>
</evidence>
<keyword evidence="2" id="KW-1133">Transmembrane helix</keyword>
<reference evidence="4" key="1">
    <citation type="submission" date="2019-04" db="EMBL/GenBank/DDBJ databases">
        <authorList>
            <person name="Melise S."/>
            <person name="Noan J."/>
            <person name="Okalmin O."/>
        </authorList>
    </citation>
    <scope>NUCLEOTIDE SEQUENCE</scope>
    <source>
        <strain evidence="4">FN9</strain>
    </source>
</reference>
<keyword evidence="2" id="KW-0812">Transmembrane</keyword>
<proteinExistence type="predicted"/>
<evidence type="ECO:0000256" key="2">
    <source>
        <dbReference type="SAM" id="Phobius"/>
    </source>
</evidence>
<protein>
    <submittedName>
        <fullName evidence="4">Uncharacterized protein</fullName>
    </submittedName>
</protein>
<evidence type="ECO:0000313" key="4">
    <source>
        <dbReference type="EMBL" id="VIO52123.1"/>
    </source>
</evidence>
<dbReference type="Proteomes" id="UP000746612">
    <property type="component" value="Unassembled WGS sequence"/>
</dbReference>
<name>A0A4E9EA07_GIBZA</name>
<gene>
    <name evidence="4" type="ORF">FUG_LOCUS18548</name>
    <name evidence="3" type="ORF">MDCFG202_LOCUS232153</name>
</gene>
<keyword evidence="2" id="KW-0472">Membrane</keyword>
<organism evidence="4">
    <name type="scientific">Gibberella zeae</name>
    <name type="common">Wheat head blight fungus</name>
    <name type="synonym">Fusarium graminearum</name>
    <dbReference type="NCBI Taxonomy" id="5518"/>
    <lineage>
        <taxon>Eukaryota</taxon>
        <taxon>Fungi</taxon>
        <taxon>Dikarya</taxon>
        <taxon>Ascomycota</taxon>
        <taxon>Pezizomycotina</taxon>
        <taxon>Sordariomycetes</taxon>
        <taxon>Hypocreomycetidae</taxon>
        <taxon>Hypocreales</taxon>
        <taxon>Nectriaceae</taxon>
        <taxon>Fusarium</taxon>
    </lineage>
</organism>
<sequence>MPKHATHRSQRTRATPYDRAYQTTIARLRVANERIEMLKTEIDVTTTKRHLWKAKYNQIYELIDDMLKYAKAFIDRCEDDMEAKHAEPGLRLQMIHLQKKLIWLVGGGILGIILGYRAGLRIEDMPQLRTAGGLSCRYNPYAREDQTTQETQFQQQSEALRNASDLARIRAIDDDIERLYQARDALADRVGPSDLVPTLSNSEAQKFNGNGRRTPPTWAMVRELVRQKRSANKKVLDLIKRCESLEGSTSTFITENSAIKVEHYLKEKEQAQQDLRLAQSEIRMLRFATKLNGVIEDQDMAEGEETP</sequence>
<evidence type="ECO:0000313" key="3">
    <source>
        <dbReference type="EMBL" id="CAG1982793.1"/>
    </source>
</evidence>
<feature type="transmembrane region" description="Helical" evidence="2">
    <location>
        <begin position="101"/>
        <end position="119"/>
    </location>
</feature>
<dbReference type="AlphaFoldDB" id="A0A4E9EA07"/>
<reference evidence="3" key="2">
    <citation type="submission" date="2021-03" db="EMBL/GenBank/DDBJ databases">
        <authorList>
            <person name="Alouane T."/>
            <person name="Langin T."/>
            <person name="Bonhomme L."/>
        </authorList>
    </citation>
    <scope>NUCLEOTIDE SEQUENCE</scope>
    <source>
        <strain evidence="3">MDC_Fg202</strain>
    </source>
</reference>
<dbReference type="EMBL" id="CAAKMV010000022">
    <property type="protein sequence ID" value="VIO52123.1"/>
    <property type="molecule type" value="Genomic_DNA"/>
</dbReference>
<accession>A0A4E9EA07</accession>
<keyword evidence="1" id="KW-0175">Coiled coil</keyword>